<feature type="region of interest" description="Disordered" evidence="12">
    <location>
        <begin position="25"/>
        <end position="108"/>
    </location>
</feature>
<evidence type="ECO:0000256" key="6">
    <source>
        <dbReference type="ARBA" id="ARBA00022723"/>
    </source>
</evidence>
<evidence type="ECO:0000259" key="14">
    <source>
        <dbReference type="PROSITE" id="PS51698"/>
    </source>
</evidence>
<dbReference type="PROSITE" id="PS00107">
    <property type="entry name" value="PROTEIN_KINASE_ATP"/>
    <property type="match status" value="1"/>
</dbReference>
<dbReference type="PANTHER" id="PTHR45647:SF65">
    <property type="entry name" value="U-BOX DOMAIN-CONTAINING PROTEIN KINASE FAMILY PROTEIN"/>
    <property type="match status" value="1"/>
</dbReference>
<evidence type="ECO:0000256" key="8">
    <source>
        <dbReference type="ARBA" id="ARBA00022777"/>
    </source>
</evidence>
<protein>
    <recommendedName>
        <fullName evidence="4">RING-type E3 ubiquitin transferase</fullName>
        <ecNumber evidence="4">2.3.2.27</ecNumber>
    </recommendedName>
</protein>
<dbReference type="InterPro" id="IPR006016">
    <property type="entry name" value="UspA"/>
</dbReference>
<evidence type="ECO:0000256" key="1">
    <source>
        <dbReference type="ARBA" id="ARBA00000900"/>
    </source>
</evidence>
<dbReference type="SMART" id="SM00504">
    <property type="entry name" value="Ubox"/>
    <property type="match status" value="1"/>
</dbReference>
<dbReference type="CDD" id="cd16655">
    <property type="entry name" value="RING-Ubox_WDSUB1-like"/>
    <property type="match status" value="1"/>
</dbReference>
<evidence type="ECO:0000256" key="10">
    <source>
        <dbReference type="ARBA" id="ARBA00022840"/>
    </source>
</evidence>
<dbReference type="RefSeq" id="XP_029121648.1">
    <property type="nucleotide sequence ID" value="XM_029265815.1"/>
</dbReference>
<keyword evidence="8" id="KW-0418">Kinase</keyword>
<evidence type="ECO:0000256" key="9">
    <source>
        <dbReference type="ARBA" id="ARBA00022786"/>
    </source>
</evidence>
<dbReference type="InterPro" id="IPR003613">
    <property type="entry name" value="Ubox_domain"/>
</dbReference>
<feature type="domain" description="U-box" evidence="14">
    <location>
        <begin position="1224"/>
        <end position="1297"/>
    </location>
</feature>
<proteinExistence type="predicted"/>
<dbReference type="GO" id="GO:0016567">
    <property type="term" value="P:protein ubiquitination"/>
    <property type="evidence" value="ECO:0007669"/>
    <property type="project" value="UniProtKB-UniPathway"/>
</dbReference>
<dbReference type="Pfam" id="PF13359">
    <property type="entry name" value="DDE_Tnp_4"/>
    <property type="match status" value="1"/>
</dbReference>
<keyword evidence="6" id="KW-0479">Metal-binding</keyword>
<dbReference type="PROSITE" id="PS51698">
    <property type="entry name" value="U_BOX"/>
    <property type="match status" value="1"/>
</dbReference>
<dbReference type="GO" id="GO:0004672">
    <property type="term" value="F:protein kinase activity"/>
    <property type="evidence" value="ECO:0007669"/>
    <property type="project" value="InterPro"/>
</dbReference>
<sequence>MNALPSPFLLSLEDDYSYYSSFFQDAIPSLPSPAPPSEIEMPNRKRKRGGEPAEADPNPLRSRNGSSSCRESADSDSDTLNSNAATSSSATTGGGGGGGPSPHQQRRLWVKERSRDWWDRCNHPDFPETEFRRAFRMGRATFEFLCDELGAAVAKEDTTLRAAIPVRQRVAVGVSRLATGDPLRVVSKRFGLGISTCHKLVLEVCSAIKTVLMPKFLQWPEPTATARRFEALAGIPNVVGSMYTTHIPIIAPKANVSAYFNRRHTERNQKTSYSITVQGVVDPNGVFTDVCIGWPGSMPDDQVLEKSALYQRGIGGLLQNQWIVGGAGYPLMDWLLVPYTQKNLTWTQHAFNEKVEDVQRVAKEAFARLKGRWGCLQKRTEVKLLDLPVVLGACCVLHNICEMRNEELEPELSYELVDDEMLPENGLRSVSAMQARDNIAHNLLHHGHAGTAFLYIVGIFGFTCTIKLVELSLDDKALKDGSSTESRERLVNTRSKGNHVRPPPQPPPRPRLRSPLLFSRQRMAGVSGDATATVAVAVCSGSRSRRAVRWAAANLVPHAHSVLLLHVIPTVFSIPSPSGERVPIERMESEVVEMYISDLKLKHQEVFVPFKRLCGTKNVETLVLDGENPAAALLRYVSDSGTKNLVLGSSSIRWIRRILKGPDVPTTILKSAPYSCNIFVVSRRKLTMKLANQSIDDGPTISMPIQTTSHKSFDRMRMKKTFDNQSILSSESNGTSHISALADVGSHSQARSSCSSSTNACQNSEKALLLPCTGGQGNLDNNNQTQRIYDIVASVKDIPFVISHSTKESKAPAEVVKLRIELQNTLAMYNRACEDLVHAKKKVQLLSAEFSEEAKKVKDALEREETSKRIVAKEKAKHLEVIKEVEEARQLLAKEALDRHKAEIVASNVSLEKSRVVNALLSNDKRCRRYSRNEIEVATDNFSDAKKIGEGSYGDVYRCNLDHTPVAVKVLRQDAGDKKEEFLREVEILSQLRHPHMVLLLGFCPESGCLVYEYMENRSLEDQLFFREGKQPLPWFIRFRLIFEVACGLAFLHGTKPEPIVHRDLKPGNILLDRNYVSKIGDVGLAKLLSDIVPDGLTEYRETILAGTLYYMDPEYQQTGTVRPKSDLYALGIIALQLLTAKHPKGLILHVENAIKGGSFADVLDKSISDWPLVEAEKLGKLALKCSRLRCRDRPDLELEVLPELEELMNMANVCFKLRQCNVYAPSHYVCPILQEVMDDPYVAADGYTYEYRAIKAWLEKHQISPVTKVKLSHTSIIPNHSLRSAIQEWRSHAAFLTS</sequence>
<keyword evidence="10 11" id="KW-0067">ATP-binding</keyword>
<dbReference type="InterPro" id="IPR051348">
    <property type="entry name" value="U-box_ubiquitin_ligases"/>
</dbReference>
<keyword evidence="7 11" id="KW-0547">Nucleotide-binding</keyword>
<reference evidence="16" key="1">
    <citation type="submission" date="2025-08" db="UniProtKB">
        <authorList>
            <consortium name="RefSeq"/>
        </authorList>
    </citation>
    <scope>IDENTIFICATION</scope>
</reference>
<dbReference type="Proteomes" id="UP000504607">
    <property type="component" value="Chromosome 7"/>
</dbReference>
<keyword evidence="9" id="KW-0833">Ubl conjugation pathway</keyword>
<comment type="catalytic activity">
    <reaction evidence="1">
        <text>S-ubiquitinyl-[E2 ubiquitin-conjugating enzyme]-L-cysteine + [acceptor protein]-L-lysine = [E2 ubiquitin-conjugating enzyme]-L-cysteine + N(6)-ubiquitinyl-[acceptor protein]-L-lysine.</text>
        <dbReference type="EC" id="2.3.2.27"/>
    </reaction>
</comment>
<dbReference type="InterPro" id="IPR011009">
    <property type="entry name" value="Kinase-like_dom_sf"/>
</dbReference>
<name>A0A8N4IH11_ELAGV</name>
<dbReference type="Pfam" id="PF04564">
    <property type="entry name" value="U-box"/>
    <property type="match status" value="1"/>
</dbReference>
<dbReference type="InterPro" id="IPR017441">
    <property type="entry name" value="Protein_kinase_ATP_BS"/>
</dbReference>
<comment type="cofactor">
    <cofactor evidence="2">
        <name>a divalent metal cation</name>
        <dbReference type="ChEBI" id="CHEBI:60240"/>
    </cofactor>
</comment>
<gene>
    <name evidence="16" type="primary">LOC105048045</name>
</gene>
<dbReference type="SMART" id="SM00220">
    <property type="entry name" value="S_TKc"/>
    <property type="match status" value="1"/>
</dbReference>
<dbReference type="Gene3D" id="3.30.40.10">
    <property type="entry name" value="Zinc/RING finger domain, C3HC4 (zinc finger)"/>
    <property type="match status" value="1"/>
</dbReference>
<dbReference type="Gene3D" id="3.30.200.20">
    <property type="entry name" value="Phosphorylase Kinase, domain 1"/>
    <property type="match status" value="1"/>
</dbReference>
<evidence type="ECO:0000256" key="12">
    <source>
        <dbReference type="SAM" id="MobiDB-lite"/>
    </source>
</evidence>
<dbReference type="PROSITE" id="PS50011">
    <property type="entry name" value="PROTEIN_KINASE_DOM"/>
    <property type="match status" value="1"/>
</dbReference>
<dbReference type="InterPro" id="IPR013083">
    <property type="entry name" value="Znf_RING/FYVE/PHD"/>
</dbReference>
<dbReference type="InterPro" id="IPR008271">
    <property type="entry name" value="Ser/Thr_kinase_AS"/>
</dbReference>
<evidence type="ECO:0000313" key="16">
    <source>
        <dbReference type="RefSeq" id="XP_029121648.1"/>
    </source>
</evidence>
<evidence type="ECO:0000256" key="2">
    <source>
        <dbReference type="ARBA" id="ARBA00001968"/>
    </source>
</evidence>
<evidence type="ECO:0000313" key="15">
    <source>
        <dbReference type="Proteomes" id="UP000504607"/>
    </source>
</evidence>
<evidence type="ECO:0000256" key="7">
    <source>
        <dbReference type="ARBA" id="ARBA00022741"/>
    </source>
</evidence>
<feature type="domain" description="Protein kinase" evidence="13">
    <location>
        <begin position="942"/>
        <end position="1209"/>
    </location>
</feature>
<dbReference type="SUPFAM" id="SSF57850">
    <property type="entry name" value="RING/U-box"/>
    <property type="match status" value="1"/>
</dbReference>
<evidence type="ECO:0000259" key="13">
    <source>
        <dbReference type="PROSITE" id="PS50011"/>
    </source>
</evidence>
<dbReference type="FunFam" id="3.30.200.20:FF:000162">
    <property type="entry name" value="Adenine nucleotide alpha hydrolase-like domain kinase"/>
    <property type="match status" value="1"/>
</dbReference>
<dbReference type="Pfam" id="PF00582">
    <property type="entry name" value="Usp"/>
    <property type="match status" value="1"/>
</dbReference>
<dbReference type="EC" id="2.3.2.27" evidence="4"/>
<evidence type="ECO:0000256" key="3">
    <source>
        <dbReference type="ARBA" id="ARBA00004906"/>
    </source>
</evidence>
<dbReference type="PROSITE" id="PS00108">
    <property type="entry name" value="PROTEIN_KINASE_ST"/>
    <property type="match status" value="1"/>
</dbReference>
<dbReference type="InterPro" id="IPR000719">
    <property type="entry name" value="Prot_kinase_dom"/>
</dbReference>
<dbReference type="Gene3D" id="1.10.510.10">
    <property type="entry name" value="Transferase(Phosphotransferase) domain 1"/>
    <property type="match status" value="1"/>
</dbReference>
<comment type="pathway">
    <text evidence="3">Protein modification; protein ubiquitination.</text>
</comment>
<keyword evidence="15" id="KW-1185">Reference proteome</keyword>
<evidence type="ECO:0000256" key="4">
    <source>
        <dbReference type="ARBA" id="ARBA00012483"/>
    </source>
</evidence>
<dbReference type="SUPFAM" id="SSF56112">
    <property type="entry name" value="Protein kinase-like (PK-like)"/>
    <property type="match status" value="1"/>
</dbReference>
<dbReference type="UniPathway" id="UPA00143"/>
<dbReference type="Gene3D" id="3.40.50.620">
    <property type="entry name" value="HUPs"/>
    <property type="match status" value="1"/>
</dbReference>
<dbReference type="Pfam" id="PF00069">
    <property type="entry name" value="Pkinase"/>
    <property type="match status" value="1"/>
</dbReference>
<dbReference type="InterPro" id="IPR027806">
    <property type="entry name" value="HARBI1_dom"/>
</dbReference>
<dbReference type="GO" id="GO:0005524">
    <property type="term" value="F:ATP binding"/>
    <property type="evidence" value="ECO:0007669"/>
    <property type="project" value="UniProtKB-UniRule"/>
</dbReference>
<organism evidence="15 16">
    <name type="scientific">Elaeis guineensis var. tenera</name>
    <name type="common">Oil palm</name>
    <dbReference type="NCBI Taxonomy" id="51953"/>
    <lineage>
        <taxon>Eukaryota</taxon>
        <taxon>Viridiplantae</taxon>
        <taxon>Streptophyta</taxon>
        <taxon>Embryophyta</taxon>
        <taxon>Tracheophyta</taxon>
        <taxon>Spermatophyta</taxon>
        <taxon>Magnoliopsida</taxon>
        <taxon>Liliopsida</taxon>
        <taxon>Arecaceae</taxon>
        <taxon>Arecoideae</taxon>
        <taxon>Cocoseae</taxon>
        <taxon>Elaeidinae</taxon>
        <taxon>Elaeis</taxon>
    </lineage>
</organism>
<feature type="region of interest" description="Disordered" evidence="12">
    <location>
        <begin position="482"/>
        <end position="513"/>
    </location>
</feature>
<dbReference type="CDD" id="cd01989">
    <property type="entry name" value="USP_STK_Ubox_N"/>
    <property type="match status" value="1"/>
</dbReference>
<dbReference type="InterPro" id="IPR014729">
    <property type="entry name" value="Rossmann-like_a/b/a_fold"/>
</dbReference>
<feature type="binding site" evidence="11">
    <location>
        <position position="969"/>
    </location>
    <ligand>
        <name>ATP</name>
        <dbReference type="ChEBI" id="CHEBI:30616"/>
    </ligand>
</feature>
<evidence type="ECO:0000256" key="5">
    <source>
        <dbReference type="ARBA" id="ARBA00022679"/>
    </source>
</evidence>
<dbReference type="GO" id="GO:0046872">
    <property type="term" value="F:metal ion binding"/>
    <property type="evidence" value="ECO:0007669"/>
    <property type="project" value="UniProtKB-KW"/>
</dbReference>
<keyword evidence="5" id="KW-0808">Transferase</keyword>
<dbReference type="SUPFAM" id="SSF52402">
    <property type="entry name" value="Adenine nucleotide alpha hydrolases-like"/>
    <property type="match status" value="1"/>
</dbReference>
<accession>A0A8N4IH11</accession>
<evidence type="ECO:0000256" key="11">
    <source>
        <dbReference type="PROSITE-ProRule" id="PRU10141"/>
    </source>
</evidence>
<dbReference type="OrthoDB" id="10064100at2759"/>
<dbReference type="PANTHER" id="PTHR45647">
    <property type="entry name" value="OS02G0152300 PROTEIN"/>
    <property type="match status" value="1"/>
</dbReference>
<dbReference type="GO" id="GO:0061630">
    <property type="term" value="F:ubiquitin protein ligase activity"/>
    <property type="evidence" value="ECO:0007669"/>
    <property type="project" value="UniProtKB-EC"/>
</dbReference>